<accession>A0A182QFQ8</accession>
<evidence type="ECO:0000256" key="1">
    <source>
        <dbReference type="SAM" id="MobiDB-lite"/>
    </source>
</evidence>
<reference evidence="2" key="2">
    <citation type="submission" date="2020-05" db="UniProtKB">
        <authorList>
            <consortium name="EnsemblMetazoa"/>
        </authorList>
    </citation>
    <scope>IDENTIFICATION</scope>
    <source>
        <strain evidence="2">FAR1</strain>
    </source>
</reference>
<reference evidence="3" key="1">
    <citation type="submission" date="2014-01" db="EMBL/GenBank/DDBJ databases">
        <title>The Genome Sequence of Anopheles farauti FAR1 (V2).</title>
        <authorList>
            <consortium name="The Broad Institute Genomics Platform"/>
            <person name="Neafsey D.E."/>
            <person name="Besansky N."/>
            <person name="Howell P."/>
            <person name="Walton C."/>
            <person name="Young S.K."/>
            <person name="Zeng Q."/>
            <person name="Gargeya S."/>
            <person name="Fitzgerald M."/>
            <person name="Haas B."/>
            <person name="Abouelleil A."/>
            <person name="Allen A.W."/>
            <person name="Alvarado L."/>
            <person name="Arachchi H.M."/>
            <person name="Berlin A.M."/>
            <person name="Chapman S.B."/>
            <person name="Gainer-Dewar J."/>
            <person name="Goldberg J."/>
            <person name="Griggs A."/>
            <person name="Gujja S."/>
            <person name="Hansen M."/>
            <person name="Howarth C."/>
            <person name="Imamovic A."/>
            <person name="Ireland A."/>
            <person name="Larimer J."/>
            <person name="McCowan C."/>
            <person name="Murphy C."/>
            <person name="Pearson M."/>
            <person name="Poon T.W."/>
            <person name="Priest M."/>
            <person name="Roberts A."/>
            <person name="Saif S."/>
            <person name="Shea T."/>
            <person name="Sisk P."/>
            <person name="Sykes S."/>
            <person name="Wortman J."/>
            <person name="Nusbaum C."/>
            <person name="Birren B."/>
        </authorList>
    </citation>
    <scope>NUCLEOTIDE SEQUENCE [LARGE SCALE GENOMIC DNA]</scope>
    <source>
        <strain evidence="3">FAR1</strain>
    </source>
</reference>
<proteinExistence type="predicted"/>
<dbReference type="AlphaFoldDB" id="A0A182QFQ8"/>
<dbReference type="Proteomes" id="UP000075886">
    <property type="component" value="Unassembled WGS sequence"/>
</dbReference>
<name>A0A182QFQ8_9DIPT</name>
<evidence type="ECO:0000313" key="3">
    <source>
        <dbReference type="Proteomes" id="UP000075886"/>
    </source>
</evidence>
<keyword evidence="3" id="KW-1185">Reference proteome</keyword>
<organism evidence="2 3">
    <name type="scientific">Anopheles farauti</name>
    <dbReference type="NCBI Taxonomy" id="69004"/>
    <lineage>
        <taxon>Eukaryota</taxon>
        <taxon>Metazoa</taxon>
        <taxon>Ecdysozoa</taxon>
        <taxon>Arthropoda</taxon>
        <taxon>Hexapoda</taxon>
        <taxon>Insecta</taxon>
        <taxon>Pterygota</taxon>
        <taxon>Neoptera</taxon>
        <taxon>Endopterygota</taxon>
        <taxon>Diptera</taxon>
        <taxon>Nematocera</taxon>
        <taxon>Culicoidea</taxon>
        <taxon>Culicidae</taxon>
        <taxon>Anophelinae</taxon>
        <taxon>Anopheles</taxon>
    </lineage>
</organism>
<evidence type="ECO:0000313" key="2">
    <source>
        <dbReference type="EnsemblMetazoa" id="AFAF009268-PA"/>
    </source>
</evidence>
<sequence>MQNNQDEEPIEEQTRRIIRSLPITPNMFDGTYPAYEEFHIASPASASELSFSSESPDSDSTVHFQSVHENPTVPIIELPRTPSQEEVDPRDCTLCPDTEPLTPSSIGAALEKSGTVLMQRSLDNRLATQLEEIYSLMGKEDEELVVLKQPSVRAMSSKPAFARDVMQGFMEHSETMFNLVHDTHPNSAQFVIGIEEAEPSDSEAPGTSRTKKRFSSVAGEPAALGDDKPENEFVGCFSKDNDMVLYKRTMQDIGQKTDRADRASIDALIAHHADCLEEANKTDSPAVQVRQANGKNLLALLTFSDQSSAILKTSNALTDGVSTEEQLNRAILTTYRKLVATPDEMISMQTQSTSGTKPNPHTHQVRAGVLQNLATATSSFGLQNTSARDGLIVQGSSKNWTKYDAARYQNAAEIVLNLRMLLEEYILRETFLSATVAKFAYRVLSDVLECVAKDVGNEFRSLHVIDKIKRVFDELLMPHGLEDPLVIVNELRITIEDITNYPIETPVFEQEAEAWQYVREVFEKLSCELDHDVEHPDAFLEALQCGLNRIVVSMGKTAGKAKQGTKTVSIDPSTPVEVQSQTFPCSSSTIDMDRYEAPSVSFCKPYWWFVLQTISSLWSALVWVAVQLNVFWDFLQSPPPPILPDSSSSHANIPCESTRKRDAVDVIRIVLENDPNSSSNLDTATSKRSVNARSLQMITRLLHQMANVELKESESRHHMHLQLQPSVSGTLEKREAEEFLTMAGNVRDHDANVAIFFEAHLVDIDSIAEVESVIEFVTRVERLSEDVGGSENLSEETVVQARVKEEVDEDGPNEMDCVVSSLVEEIVSNGACEDAMSGTGAEHLLGEIKNCLQELLDPLTTAMGNFFEQFGVVEDERSYPAQPNASEHYTVELEEPNDEDGGQTIRDTECVQIVETTSSTQHCPKLCQMASSLEELLSLFHDTNDRLGMMDADITAIRNQVQQLIAIQQHRNHPRDDTKTTHGDGEQRRSHQRVRHSQKSVAKPSLPQCPMQKCLLSQLGKYCPTEVYACHAVAPDVLVVHWTVDEDMLHCIVGFEILVDGVLRSVCFSNKRRTALIDNIDLKKQHQIVLQATPDSSCRNTVDWAPAFFLYHT</sequence>
<protein>
    <submittedName>
        <fullName evidence="2">Uncharacterized protein</fullName>
    </submittedName>
</protein>
<feature type="compositionally biased region" description="Basic and acidic residues" evidence="1">
    <location>
        <begin position="974"/>
        <end position="989"/>
    </location>
</feature>
<dbReference type="EnsemblMetazoa" id="AFAF009268-RA">
    <property type="protein sequence ID" value="AFAF009268-PA"/>
    <property type="gene ID" value="AFAF009268"/>
</dbReference>
<dbReference type="EMBL" id="AXCN02000044">
    <property type="status" value="NOT_ANNOTATED_CDS"/>
    <property type="molecule type" value="Genomic_DNA"/>
</dbReference>
<feature type="region of interest" description="Disordered" evidence="1">
    <location>
        <begin position="968"/>
        <end position="1004"/>
    </location>
</feature>
<feature type="region of interest" description="Disordered" evidence="1">
    <location>
        <begin position="197"/>
        <end position="225"/>
    </location>
</feature>
<dbReference type="VEuPathDB" id="VectorBase:AFAF009268"/>